<protein>
    <submittedName>
        <fullName evidence="2">Uncharacterized protein</fullName>
    </submittedName>
</protein>
<feature type="transmembrane region" description="Helical" evidence="1">
    <location>
        <begin position="6"/>
        <end position="29"/>
    </location>
</feature>
<keyword evidence="3" id="KW-1185">Reference proteome</keyword>
<gene>
    <name evidence="2" type="ORF">CYNAS_LOCUS5596</name>
</gene>
<keyword evidence="1" id="KW-0812">Transmembrane</keyword>
<keyword evidence="1" id="KW-1133">Transmembrane helix</keyword>
<proteinExistence type="predicted"/>
<dbReference type="Proteomes" id="UP001176961">
    <property type="component" value="Unassembled WGS sequence"/>
</dbReference>
<comment type="caution">
    <text evidence="2">The sequence shown here is derived from an EMBL/GenBank/DDBJ whole genome shotgun (WGS) entry which is preliminary data.</text>
</comment>
<accession>A0AA36DUE5</accession>
<organism evidence="2 3">
    <name type="scientific">Cylicocyclus nassatus</name>
    <name type="common">Nematode worm</name>
    <dbReference type="NCBI Taxonomy" id="53992"/>
    <lineage>
        <taxon>Eukaryota</taxon>
        <taxon>Metazoa</taxon>
        <taxon>Ecdysozoa</taxon>
        <taxon>Nematoda</taxon>
        <taxon>Chromadorea</taxon>
        <taxon>Rhabditida</taxon>
        <taxon>Rhabditina</taxon>
        <taxon>Rhabditomorpha</taxon>
        <taxon>Strongyloidea</taxon>
        <taxon>Strongylidae</taxon>
        <taxon>Cylicocyclus</taxon>
    </lineage>
</organism>
<keyword evidence="1" id="KW-0472">Membrane</keyword>
<evidence type="ECO:0000313" key="3">
    <source>
        <dbReference type="Proteomes" id="UP001176961"/>
    </source>
</evidence>
<evidence type="ECO:0000256" key="1">
    <source>
        <dbReference type="SAM" id="Phobius"/>
    </source>
</evidence>
<sequence length="100" mass="11348">MFDSYFIIFLECVVVLVPLYYSLVAARWIDPSPKAMRVLSTATSAKKHRDVNPKKIEIDHGDSVSPMEPDEIERKIEHLQGEIGDSVLQNPSRTSTFIQT</sequence>
<dbReference type="AlphaFoldDB" id="A0AA36DUE5"/>
<evidence type="ECO:0000313" key="2">
    <source>
        <dbReference type="EMBL" id="CAJ0593613.1"/>
    </source>
</evidence>
<dbReference type="EMBL" id="CATQJL010000112">
    <property type="protein sequence ID" value="CAJ0593613.1"/>
    <property type="molecule type" value="Genomic_DNA"/>
</dbReference>
<reference evidence="2" key="1">
    <citation type="submission" date="2023-07" db="EMBL/GenBank/DDBJ databases">
        <authorList>
            <consortium name="CYATHOMIX"/>
        </authorList>
    </citation>
    <scope>NUCLEOTIDE SEQUENCE</scope>
    <source>
        <strain evidence="2">N/A</strain>
    </source>
</reference>
<name>A0AA36DUE5_CYLNA</name>